<dbReference type="InterPro" id="IPR002110">
    <property type="entry name" value="Ankyrin_rpt"/>
</dbReference>
<dbReference type="PANTHER" id="PTHR23180">
    <property type="entry name" value="CENTAURIN/ARF"/>
    <property type="match status" value="1"/>
</dbReference>
<dbReference type="Pfam" id="PF12796">
    <property type="entry name" value="Ank_2"/>
    <property type="match status" value="1"/>
</dbReference>
<dbReference type="Pfam" id="PF13637">
    <property type="entry name" value="Ank_4"/>
    <property type="match status" value="1"/>
</dbReference>
<dbReference type="PANTHER" id="PTHR23180:SF399">
    <property type="entry name" value="BLOWN FUSE, ISOFORM A-RELATED"/>
    <property type="match status" value="1"/>
</dbReference>
<organism evidence="3">
    <name type="scientific">Timema douglasi</name>
    <name type="common">Walking stick</name>
    <dbReference type="NCBI Taxonomy" id="61478"/>
    <lineage>
        <taxon>Eukaryota</taxon>
        <taxon>Metazoa</taxon>
        <taxon>Ecdysozoa</taxon>
        <taxon>Arthropoda</taxon>
        <taxon>Hexapoda</taxon>
        <taxon>Insecta</taxon>
        <taxon>Pterygota</taxon>
        <taxon>Neoptera</taxon>
        <taxon>Polyneoptera</taxon>
        <taxon>Phasmatodea</taxon>
        <taxon>Timematodea</taxon>
        <taxon>Timematoidea</taxon>
        <taxon>Timematidae</taxon>
        <taxon>Timema</taxon>
    </lineage>
</organism>
<dbReference type="SMART" id="SM00248">
    <property type="entry name" value="ANK"/>
    <property type="match status" value="4"/>
</dbReference>
<dbReference type="Gene3D" id="1.25.40.20">
    <property type="entry name" value="Ankyrin repeat-containing domain"/>
    <property type="match status" value="2"/>
</dbReference>
<sequence>MACEYLLLNGAKINSQDDDGRTPLHLATELGKISLSHLATELGKISLLHLATELGKISLLHLATELGKISLLHLATELGKISLLHLATELGKISLLHLATELGHTAQVCLLLKHRADQHIKDNEGTEPLSIAIKEANPDIVTMLRLAMLNEEMKASELGSMGDDTFNDVVRDFSQLAYSHPERLLRARPEPE</sequence>
<dbReference type="SUPFAM" id="SSF48403">
    <property type="entry name" value="Ankyrin repeat"/>
    <property type="match status" value="1"/>
</dbReference>
<evidence type="ECO:0000256" key="2">
    <source>
        <dbReference type="ARBA" id="ARBA00022833"/>
    </source>
</evidence>
<gene>
    <name evidence="3" type="ORF">TDIB3V08_LOCUS11272</name>
</gene>
<proteinExistence type="predicted"/>
<dbReference type="GO" id="GO:0005096">
    <property type="term" value="F:GTPase activator activity"/>
    <property type="evidence" value="ECO:0007669"/>
    <property type="project" value="InterPro"/>
</dbReference>
<name>A0A7R8ZGY4_TIMDO</name>
<dbReference type="InterPro" id="IPR036770">
    <property type="entry name" value="Ankyrin_rpt-contain_sf"/>
</dbReference>
<evidence type="ECO:0000256" key="1">
    <source>
        <dbReference type="ARBA" id="ARBA00022723"/>
    </source>
</evidence>
<dbReference type="AlphaFoldDB" id="A0A7R8ZGY4"/>
<dbReference type="EMBL" id="OA574104">
    <property type="protein sequence ID" value="CAD7205118.1"/>
    <property type="molecule type" value="Genomic_DNA"/>
</dbReference>
<reference evidence="3" key="1">
    <citation type="submission" date="2020-11" db="EMBL/GenBank/DDBJ databases">
        <authorList>
            <person name="Tran Van P."/>
        </authorList>
    </citation>
    <scope>NUCLEOTIDE SEQUENCE</scope>
</reference>
<keyword evidence="2" id="KW-0862">Zinc</keyword>
<dbReference type="InterPro" id="IPR045258">
    <property type="entry name" value="ACAP1/2/3-like"/>
</dbReference>
<dbReference type="GO" id="GO:0046872">
    <property type="term" value="F:metal ion binding"/>
    <property type="evidence" value="ECO:0007669"/>
    <property type="project" value="UniProtKB-KW"/>
</dbReference>
<accession>A0A7R8ZGY4</accession>
<keyword evidence="1" id="KW-0479">Metal-binding</keyword>
<protein>
    <submittedName>
        <fullName evidence="3">Uncharacterized protein</fullName>
    </submittedName>
</protein>
<evidence type="ECO:0000313" key="3">
    <source>
        <dbReference type="EMBL" id="CAD7205118.1"/>
    </source>
</evidence>